<keyword evidence="2" id="KW-0732">Signal</keyword>
<evidence type="ECO:0000256" key="2">
    <source>
        <dbReference type="SAM" id="SignalP"/>
    </source>
</evidence>
<sequence precursor="true">MRSRLRAAALVMSVMALAAAGRPGQAQQVGGQVSGLGRGIYGNPALQPYAWPRASTGNDAFLFFLASQYQAARMARAEQESMSTPSGPSASRYHQMQPGGSSASTYFGRRTPMPSTPGTAAPARFNRLGGHFGNRGR</sequence>
<accession>A0A518H8A8</accession>
<organism evidence="3 4">
    <name type="scientific">Tautonia plasticadhaerens</name>
    <dbReference type="NCBI Taxonomy" id="2527974"/>
    <lineage>
        <taxon>Bacteria</taxon>
        <taxon>Pseudomonadati</taxon>
        <taxon>Planctomycetota</taxon>
        <taxon>Planctomycetia</taxon>
        <taxon>Isosphaerales</taxon>
        <taxon>Isosphaeraceae</taxon>
        <taxon>Tautonia</taxon>
    </lineage>
</organism>
<feature type="chain" id="PRO_5022048741" evidence="2">
    <location>
        <begin position="19"/>
        <end position="137"/>
    </location>
</feature>
<evidence type="ECO:0000313" key="4">
    <source>
        <dbReference type="Proteomes" id="UP000317835"/>
    </source>
</evidence>
<feature type="region of interest" description="Disordered" evidence="1">
    <location>
        <begin position="75"/>
        <end position="137"/>
    </location>
</feature>
<dbReference type="OrthoDB" id="9964377at2"/>
<evidence type="ECO:0000313" key="3">
    <source>
        <dbReference type="EMBL" id="QDV37089.1"/>
    </source>
</evidence>
<keyword evidence="4" id="KW-1185">Reference proteome</keyword>
<feature type="signal peptide" evidence="2">
    <location>
        <begin position="1"/>
        <end position="18"/>
    </location>
</feature>
<protein>
    <submittedName>
        <fullName evidence="3">Uncharacterized protein</fullName>
    </submittedName>
</protein>
<proteinExistence type="predicted"/>
<gene>
    <name evidence="3" type="ORF">ElP_50220</name>
</gene>
<dbReference type="EMBL" id="CP036426">
    <property type="protein sequence ID" value="QDV37089.1"/>
    <property type="molecule type" value="Genomic_DNA"/>
</dbReference>
<reference evidence="3 4" key="1">
    <citation type="submission" date="2019-02" db="EMBL/GenBank/DDBJ databases">
        <title>Deep-cultivation of Planctomycetes and their phenomic and genomic characterization uncovers novel biology.</title>
        <authorList>
            <person name="Wiegand S."/>
            <person name="Jogler M."/>
            <person name="Boedeker C."/>
            <person name="Pinto D."/>
            <person name="Vollmers J."/>
            <person name="Rivas-Marin E."/>
            <person name="Kohn T."/>
            <person name="Peeters S.H."/>
            <person name="Heuer A."/>
            <person name="Rast P."/>
            <person name="Oberbeckmann S."/>
            <person name="Bunk B."/>
            <person name="Jeske O."/>
            <person name="Meyerdierks A."/>
            <person name="Storesund J.E."/>
            <person name="Kallscheuer N."/>
            <person name="Luecker S."/>
            <person name="Lage O.M."/>
            <person name="Pohl T."/>
            <person name="Merkel B.J."/>
            <person name="Hornburger P."/>
            <person name="Mueller R.-W."/>
            <person name="Bruemmer F."/>
            <person name="Labrenz M."/>
            <person name="Spormann A.M."/>
            <person name="Op den Camp H."/>
            <person name="Overmann J."/>
            <person name="Amann R."/>
            <person name="Jetten M.S.M."/>
            <person name="Mascher T."/>
            <person name="Medema M.H."/>
            <person name="Devos D.P."/>
            <person name="Kaster A.-K."/>
            <person name="Ovreas L."/>
            <person name="Rohde M."/>
            <person name="Galperin M.Y."/>
            <person name="Jogler C."/>
        </authorList>
    </citation>
    <scope>NUCLEOTIDE SEQUENCE [LARGE SCALE GENOMIC DNA]</scope>
    <source>
        <strain evidence="3 4">ElP</strain>
    </source>
</reference>
<name>A0A518H8A8_9BACT</name>
<dbReference type="Proteomes" id="UP000317835">
    <property type="component" value="Chromosome"/>
</dbReference>
<dbReference type="KEGG" id="tpla:ElP_50220"/>
<dbReference type="RefSeq" id="WP_145274386.1">
    <property type="nucleotide sequence ID" value="NZ_CP036426.1"/>
</dbReference>
<dbReference type="AlphaFoldDB" id="A0A518H8A8"/>
<evidence type="ECO:0000256" key="1">
    <source>
        <dbReference type="SAM" id="MobiDB-lite"/>
    </source>
</evidence>
<feature type="compositionally biased region" description="Polar residues" evidence="1">
    <location>
        <begin position="80"/>
        <end position="105"/>
    </location>
</feature>